<dbReference type="Proteomes" id="UP000198669">
    <property type="component" value="Unassembled WGS sequence"/>
</dbReference>
<evidence type="ECO:0000313" key="2">
    <source>
        <dbReference type="EMBL" id="SDW81202.1"/>
    </source>
</evidence>
<feature type="transmembrane region" description="Helical" evidence="1">
    <location>
        <begin position="6"/>
        <end position="24"/>
    </location>
</feature>
<keyword evidence="1" id="KW-0472">Membrane</keyword>
<organism evidence="2 3">
    <name type="scientific">Methanohalophilus halophilus</name>
    <dbReference type="NCBI Taxonomy" id="2177"/>
    <lineage>
        <taxon>Archaea</taxon>
        <taxon>Methanobacteriati</taxon>
        <taxon>Methanobacteriota</taxon>
        <taxon>Stenosarchaea group</taxon>
        <taxon>Methanomicrobia</taxon>
        <taxon>Methanosarcinales</taxon>
        <taxon>Methanosarcinaceae</taxon>
        <taxon>Methanohalophilus</taxon>
    </lineage>
</organism>
<reference evidence="2 3" key="1">
    <citation type="submission" date="2016-10" db="EMBL/GenBank/DDBJ databases">
        <authorList>
            <person name="de Groot N.N."/>
        </authorList>
    </citation>
    <scope>NUCLEOTIDE SEQUENCE [LARGE SCALE GENOMIC DNA]</scope>
    <source>
        <strain evidence="2 3">Z-7982</strain>
    </source>
</reference>
<keyword evidence="1" id="KW-0812">Transmembrane</keyword>
<protein>
    <submittedName>
        <fullName evidence="2">Uncharacterized protein</fullName>
    </submittedName>
</protein>
<sequence length="45" mass="5208">MDIYLIVVIILTIIVSILCTKVIYDTYRILRPKSYAADEESDESK</sequence>
<accession>A0A1H2WKQ2</accession>
<proteinExistence type="predicted"/>
<keyword evidence="1" id="KW-1133">Transmembrane helix</keyword>
<gene>
    <name evidence="2" type="ORF">SAMN04515625_1637</name>
</gene>
<dbReference type="EMBL" id="FNMU01000005">
    <property type="protein sequence ID" value="SDW81202.1"/>
    <property type="molecule type" value="Genomic_DNA"/>
</dbReference>
<evidence type="ECO:0000313" key="3">
    <source>
        <dbReference type="Proteomes" id="UP000198669"/>
    </source>
</evidence>
<name>A0A1H2WKQ2_9EURY</name>
<evidence type="ECO:0000256" key="1">
    <source>
        <dbReference type="SAM" id="Phobius"/>
    </source>
</evidence>
<dbReference type="AlphaFoldDB" id="A0A1H2WKQ2"/>